<evidence type="ECO:0000256" key="2">
    <source>
        <dbReference type="SAM" id="SignalP"/>
    </source>
</evidence>
<dbReference type="Proteomes" id="UP000054498">
    <property type="component" value="Unassembled WGS sequence"/>
</dbReference>
<sequence length="171" mass="18561">MRVVNALRATLLLHLQWGPLRQPQPQSQPQPRRQATVLLPLPPPPVPLARVPHSHQILSALRPLGVQDQINMAQINMARQRQAQEQLTQDARLAEQFRRAAQRQQHAAAGPDHFQAYAQGTTPLNALAWQRSGAQKSGSSSSSSSSSSTTTTTTTTTSSTTSSITNRSSSS</sequence>
<dbReference type="KEGG" id="mng:MNEG_8274"/>
<evidence type="ECO:0000313" key="4">
    <source>
        <dbReference type="Proteomes" id="UP000054498"/>
    </source>
</evidence>
<feature type="compositionally biased region" description="Low complexity" evidence="1">
    <location>
        <begin position="137"/>
        <end position="171"/>
    </location>
</feature>
<gene>
    <name evidence="3" type="ORF">MNEG_8274</name>
</gene>
<keyword evidence="4" id="KW-1185">Reference proteome</keyword>
<feature type="chain" id="PRO_5002244946" evidence="2">
    <location>
        <begin position="22"/>
        <end position="171"/>
    </location>
</feature>
<feature type="region of interest" description="Disordered" evidence="1">
    <location>
        <begin position="119"/>
        <end position="171"/>
    </location>
</feature>
<dbReference type="GeneID" id="25741150"/>
<dbReference type="EMBL" id="KK101772">
    <property type="protein sequence ID" value="KIY99687.1"/>
    <property type="molecule type" value="Genomic_DNA"/>
</dbReference>
<evidence type="ECO:0000313" key="3">
    <source>
        <dbReference type="EMBL" id="KIY99687.1"/>
    </source>
</evidence>
<dbReference type="RefSeq" id="XP_013898707.1">
    <property type="nucleotide sequence ID" value="XM_014043253.1"/>
</dbReference>
<keyword evidence="2" id="KW-0732">Signal</keyword>
<accession>A0A0D2JKC2</accession>
<feature type="signal peptide" evidence="2">
    <location>
        <begin position="1"/>
        <end position="21"/>
    </location>
</feature>
<dbReference type="AlphaFoldDB" id="A0A0D2JKC2"/>
<reference evidence="3 4" key="1">
    <citation type="journal article" date="2013" name="BMC Genomics">
        <title>Reconstruction of the lipid metabolism for the microalga Monoraphidium neglectum from its genome sequence reveals characteristics suitable for biofuel production.</title>
        <authorList>
            <person name="Bogen C."/>
            <person name="Al-Dilaimi A."/>
            <person name="Albersmeier A."/>
            <person name="Wichmann J."/>
            <person name="Grundmann M."/>
            <person name="Rupp O."/>
            <person name="Lauersen K.J."/>
            <person name="Blifernez-Klassen O."/>
            <person name="Kalinowski J."/>
            <person name="Goesmann A."/>
            <person name="Mussgnug J.H."/>
            <person name="Kruse O."/>
        </authorList>
    </citation>
    <scope>NUCLEOTIDE SEQUENCE [LARGE SCALE GENOMIC DNA]</scope>
    <source>
        <strain evidence="3 4">SAG 48.87</strain>
    </source>
</reference>
<protein>
    <submittedName>
        <fullName evidence="3">Uncharacterized protein</fullName>
    </submittedName>
</protein>
<name>A0A0D2JKC2_9CHLO</name>
<proteinExistence type="predicted"/>
<organism evidence="3 4">
    <name type="scientific">Monoraphidium neglectum</name>
    <dbReference type="NCBI Taxonomy" id="145388"/>
    <lineage>
        <taxon>Eukaryota</taxon>
        <taxon>Viridiplantae</taxon>
        <taxon>Chlorophyta</taxon>
        <taxon>core chlorophytes</taxon>
        <taxon>Chlorophyceae</taxon>
        <taxon>CS clade</taxon>
        <taxon>Sphaeropleales</taxon>
        <taxon>Selenastraceae</taxon>
        <taxon>Monoraphidium</taxon>
    </lineage>
</organism>
<evidence type="ECO:0000256" key="1">
    <source>
        <dbReference type="SAM" id="MobiDB-lite"/>
    </source>
</evidence>